<dbReference type="Proteomes" id="UP000472320">
    <property type="component" value="Unassembled WGS sequence"/>
</dbReference>
<feature type="chain" id="PRO_5026648159" evidence="1">
    <location>
        <begin position="25"/>
        <end position="202"/>
    </location>
</feature>
<proteinExistence type="predicted"/>
<dbReference type="InterPro" id="IPR011473">
    <property type="entry name" value="DUF1579"/>
</dbReference>
<keyword evidence="3" id="KW-1185">Reference proteome</keyword>
<dbReference type="Pfam" id="PF07617">
    <property type="entry name" value="DUF1579"/>
    <property type="match status" value="1"/>
</dbReference>
<evidence type="ECO:0000313" key="2">
    <source>
        <dbReference type="EMBL" id="MTW13577.1"/>
    </source>
</evidence>
<reference evidence="2 3" key="1">
    <citation type="submission" date="2019-11" db="EMBL/GenBank/DDBJ databases">
        <title>Type strains purchased from KCTC, JCM and DSMZ.</title>
        <authorList>
            <person name="Lu H."/>
        </authorList>
    </citation>
    <scope>NUCLEOTIDE SEQUENCE [LARGE SCALE GENOMIC DNA]</scope>
    <source>
        <strain evidence="2 3">JCM 31587</strain>
    </source>
</reference>
<evidence type="ECO:0000313" key="3">
    <source>
        <dbReference type="Proteomes" id="UP000472320"/>
    </source>
</evidence>
<gene>
    <name evidence="2" type="ORF">GM658_23480</name>
</gene>
<name>A0A6L6QNW3_9BURK</name>
<keyword evidence="1" id="KW-0732">Signal</keyword>
<dbReference type="AlphaFoldDB" id="A0A6L6QNW3"/>
<evidence type="ECO:0000256" key="1">
    <source>
        <dbReference type="SAM" id="SignalP"/>
    </source>
</evidence>
<comment type="caution">
    <text evidence="2">The sequence shown here is derived from an EMBL/GenBank/DDBJ whole genome shotgun (WGS) entry which is preliminary data.</text>
</comment>
<dbReference type="RefSeq" id="WP_155456493.1">
    <property type="nucleotide sequence ID" value="NZ_WNKX01000024.1"/>
</dbReference>
<feature type="signal peptide" evidence="1">
    <location>
        <begin position="1"/>
        <end position="24"/>
    </location>
</feature>
<accession>A0A6L6QNW3</accession>
<protein>
    <submittedName>
        <fullName evidence="2">DUF1579 domain-containing protein</fullName>
    </submittedName>
</protein>
<organism evidence="2 3">
    <name type="scientific">Massilia eburnea</name>
    <dbReference type="NCBI Taxonomy" id="1776165"/>
    <lineage>
        <taxon>Bacteria</taxon>
        <taxon>Pseudomonadati</taxon>
        <taxon>Pseudomonadota</taxon>
        <taxon>Betaproteobacteria</taxon>
        <taxon>Burkholderiales</taxon>
        <taxon>Oxalobacteraceae</taxon>
        <taxon>Telluria group</taxon>
        <taxon>Massilia</taxon>
    </lineage>
</organism>
<sequence length="202" mass="22340">MKLRRIAQYLVVVAGFTLGGAAMSAAPDKKKAAPPDDKAAMEMMAKAAMPGEAHKKLDPLAGKFTVKSKMWMDPSKPPEETDGSTERKWIMGNRYLQENYQGKFMGQPFDGMGIQGYDNVTKKYFGSWIDSGGTGMTLAHGAMNGNTIKYKGMMSDPMSGKEIPYTMSVAITDNDNHKLEMWGPGPNGKEMKWMEMSYTRVK</sequence>
<dbReference type="EMBL" id="WNKX01000024">
    <property type="protein sequence ID" value="MTW13577.1"/>
    <property type="molecule type" value="Genomic_DNA"/>
</dbReference>
<dbReference type="OrthoDB" id="277821at2"/>